<dbReference type="GO" id="GO:0000974">
    <property type="term" value="C:Prp19 complex"/>
    <property type="evidence" value="ECO:0007669"/>
    <property type="project" value="TreeGrafter"/>
</dbReference>
<evidence type="ECO:0000259" key="19">
    <source>
        <dbReference type="PROSITE" id="PS50103"/>
    </source>
</evidence>
<dbReference type="GO" id="GO:0006397">
    <property type="term" value="P:mRNA processing"/>
    <property type="evidence" value="ECO:0007669"/>
    <property type="project" value="UniProtKB-KW"/>
</dbReference>
<dbReference type="PROSITE" id="PS50102">
    <property type="entry name" value="RRM"/>
    <property type="match status" value="1"/>
</dbReference>
<dbReference type="AlphaFoldDB" id="A0A5N5XH79"/>
<evidence type="ECO:0000256" key="11">
    <source>
        <dbReference type="ARBA" id="ARBA00023242"/>
    </source>
</evidence>
<protein>
    <recommendedName>
        <fullName evidence="3">Pre-mRNA-splicing factor CWC2</fullName>
    </recommendedName>
    <alternativeName>
        <fullName evidence="14">Pre-mRNA-splicing factor cwc2</fullName>
    </alternativeName>
</protein>
<keyword evidence="6" id="KW-0747">Spliceosome</keyword>
<dbReference type="PROSITE" id="PS50103">
    <property type="entry name" value="ZF_C3H1"/>
    <property type="match status" value="1"/>
</dbReference>
<dbReference type="Gene3D" id="3.30.70.330">
    <property type="match status" value="1"/>
</dbReference>
<dbReference type="FunFam" id="3.30.70.330:FF:000249">
    <property type="entry name" value="Pre-mRNA-splicing factor CWC2, variant"/>
    <property type="match status" value="1"/>
</dbReference>
<keyword evidence="5 16" id="KW-0479">Metal-binding</keyword>
<evidence type="ECO:0000256" key="13">
    <source>
        <dbReference type="ARBA" id="ARBA00025224"/>
    </source>
</evidence>
<dbReference type="EMBL" id="ML732158">
    <property type="protein sequence ID" value="KAB8078410.1"/>
    <property type="molecule type" value="Genomic_DNA"/>
</dbReference>
<dbReference type="InterPro" id="IPR039171">
    <property type="entry name" value="Cwc2/Slt11"/>
</dbReference>
<dbReference type="InterPro" id="IPR000504">
    <property type="entry name" value="RRM_dom"/>
</dbReference>
<evidence type="ECO:0000256" key="1">
    <source>
        <dbReference type="ARBA" id="ARBA00004123"/>
    </source>
</evidence>
<dbReference type="OrthoDB" id="10251848at2759"/>
<dbReference type="GO" id="GO:0071007">
    <property type="term" value="C:U2-type catalytic step 2 spliceosome"/>
    <property type="evidence" value="ECO:0007669"/>
    <property type="project" value="TreeGrafter"/>
</dbReference>
<keyword evidence="4" id="KW-0507">mRNA processing</keyword>
<feature type="zinc finger region" description="C3H1-type" evidence="16">
    <location>
        <begin position="126"/>
        <end position="152"/>
    </location>
</feature>
<dbReference type="CDD" id="cd12360">
    <property type="entry name" value="RRM_cwf2"/>
    <property type="match status" value="1"/>
</dbReference>
<evidence type="ECO:0000256" key="16">
    <source>
        <dbReference type="PROSITE-ProRule" id="PRU00723"/>
    </source>
</evidence>
<keyword evidence="21" id="KW-1185">Reference proteome</keyword>
<name>A0A5N5XH79_9EURO</name>
<feature type="compositionally biased region" description="Polar residues" evidence="17">
    <location>
        <begin position="10"/>
        <end position="31"/>
    </location>
</feature>
<evidence type="ECO:0000256" key="7">
    <source>
        <dbReference type="ARBA" id="ARBA00022771"/>
    </source>
</evidence>
<accession>A0A5N5XH79</accession>
<evidence type="ECO:0000256" key="15">
    <source>
        <dbReference type="PROSITE-ProRule" id="PRU00176"/>
    </source>
</evidence>
<keyword evidence="8 16" id="KW-0862">Zinc</keyword>
<dbReference type="InterPro" id="IPR032297">
    <property type="entry name" value="Torus"/>
</dbReference>
<comment type="function">
    <text evidence="13">Involved in the first step of pre-mRNA splicing. Required for cell growth and cell cycle control. Plays a role in the levels of the U1, U4, U5 and U6 snRNAs and the maintenance of the U4/U6 snRNA complex. May provide the link between the 'nineteen complex' NTC spliceosome protein complex and the spliceosome through the U6 snRNA. Associates predominantly with U6 snRNAs in assembled active spliceosomes. Binds directly to the internal stem-loop (ISL) domain of the U6 snRNA and to the pre-mRNA intron near the 5' splice site during the activation and catalytic phases of the spliceosome cycle.</text>
</comment>
<evidence type="ECO:0000256" key="10">
    <source>
        <dbReference type="ARBA" id="ARBA00023187"/>
    </source>
</evidence>
<evidence type="ECO:0000313" key="21">
    <source>
        <dbReference type="Proteomes" id="UP000326565"/>
    </source>
</evidence>
<dbReference type="GO" id="GO:0008380">
    <property type="term" value="P:RNA splicing"/>
    <property type="evidence" value="ECO:0007669"/>
    <property type="project" value="UniProtKB-KW"/>
</dbReference>
<comment type="similarity">
    <text evidence="2">Belongs to the RRM CWC2 family.</text>
</comment>
<feature type="domain" description="RRM" evidence="18">
    <location>
        <begin position="188"/>
        <end position="262"/>
    </location>
</feature>
<evidence type="ECO:0000256" key="3">
    <source>
        <dbReference type="ARBA" id="ARBA00017295"/>
    </source>
</evidence>
<evidence type="ECO:0000256" key="6">
    <source>
        <dbReference type="ARBA" id="ARBA00022728"/>
    </source>
</evidence>
<dbReference type="Pfam" id="PF16131">
    <property type="entry name" value="Torus"/>
    <property type="match status" value="1"/>
</dbReference>
<dbReference type="GO" id="GO:0036002">
    <property type="term" value="F:pre-mRNA binding"/>
    <property type="evidence" value="ECO:0007669"/>
    <property type="project" value="TreeGrafter"/>
</dbReference>
<dbReference type="InterPro" id="IPR000571">
    <property type="entry name" value="Znf_CCCH"/>
</dbReference>
<dbReference type="GO" id="GO:0008270">
    <property type="term" value="F:zinc ion binding"/>
    <property type="evidence" value="ECO:0007669"/>
    <property type="project" value="UniProtKB-KW"/>
</dbReference>
<dbReference type="GO" id="GO:0017070">
    <property type="term" value="F:U6 snRNA binding"/>
    <property type="evidence" value="ECO:0007669"/>
    <property type="project" value="TreeGrafter"/>
</dbReference>
<evidence type="ECO:0000256" key="4">
    <source>
        <dbReference type="ARBA" id="ARBA00022664"/>
    </source>
</evidence>
<feature type="region of interest" description="Disordered" evidence="17">
    <location>
        <begin position="385"/>
        <end position="409"/>
    </location>
</feature>
<comment type="subcellular location">
    <subcellularLocation>
        <location evidence="1">Nucleus</location>
    </subcellularLocation>
</comment>
<sequence length="409" mass="44929">MADTAVVDFPQTTESTPLPEGSNSSEQQVPSDENALAVTEPAETAVAEGAPKKKKIIRKKRRPARPQVDPATIKSETPAQTGTVFNIWYNKWSGGDREDSYLSKQHAPSRCNITRDSGYTRADKVPGSYFCLFFARGVCHLGSECQYLHRLPMIHDLFSPNVDCFGRDKFSDYRDDMGGVGSFMRQNRTLYVGRIHVTDDIEEVVARHFNEWGEIERIRVLTSRGVAFVTYTTLSQAEFAKEAMAHQSLDNNEILNVRWATVDPNPLAQKREARRLEEQAAEAVRRALPADFVAELEGRDPEARKRKKVEGSFGLQGYEPPDEVWYSRTKQLEAAGGADQGQLEAPDQPLMLEAASSSAAPQLEPGNSGIFSSSTVAALRGLAGGNVTTQAAPKASGPLVGYGSDDESE</sequence>
<feature type="compositionally biased region" description="Basic residues" evidence="17">
    <location>
        <begin position="52"/>
        <end position="64"/>
    </location>
</feature>
<keyword evidence="9 15" id="KW-0694">RNA-binding</keyword>
<keyword evidence="11" id="KW-0539">Nucleus</keyword>
<dbReference type="SMART" id="SM00360">
    <property type="entry name" value="RRM"/>
    <property type="match status" value="1"/>
</dbReference>
<feature type="domain" description="C3H1-type" evidence="19">
    <location>
        <begin position="126"/>
        <end position="152"/>
    </location>
</feature>
<dbReference type="PANTHER" id="PTHR14089:SF2">
    <property type="entry name" value="PRE-MRNA-SPLICING FACTOR CWC2"/>
    <property type="match status" value="1"/>
</dbReference>
<reference evidence="20 21" key="1">
    <citation type="submission" date="2019-04" db="EMBL/GenBank/DDBJ databases">
        <title>Friends and foes A comparative genomics study of 23 Aspergillus species from section Flavi.</title>
        <authorList>
            <consortium name="DOE Joint Genome Institute"/>
            <person name="Kjaerbolling I."/>
            <person name="Vesth T."/>
            <person name="Frisvad J.C."/>
            <person name="Nybo J.L."/>
            <person name="Theobald S."/>
            <person name="Kildgaard S."/>
            <person name="Isbrandt T."/>
            <person name="Kuo A."/>
            <person name="Sato A."/>
            <person name="Lyhne E.K."/>
            <person name="Kogle M.E."/>
            <person name="Wiebenga A."/>
            <person name="Kun R.S."/>
            <person name="Lubbers R.J."/>
            <person name="Makela M.R."/>
            <person name="Barry K."/>
            <person name="Chovatia M."/>
            <person name="Clum A."/>
            <person name="Daum C."/>
            <person name="Haridas S."/>
            <person name="He G."/>
            <person name="LaButti K."/>
            <person name="Lipzen A."/>
            <person name="Mondo S."/>
            <person name="Riley R."/>
            <person name="Salamov A."/>
            <person name="Simmons B.A."/>
            <person name="Magnuson J.K."/>
            <person name="Henrissat B."/>
            <person name="Mortensen U.H."/>
            <person name="Larsen T.O."/>
            <person name="Devries R.P."/>
            <person name="Grigoriev I.V."/>
            <person name="Machida M."/>
            <person name="Baker S.E."/>
            <person name="Andersen M.R."/>
        </authorList>
    </citation>
    <scope>NUCLEOTIDE SEQUENCE [LARGE SCALE GENOMIC DNA]</scope>
    <source>
        <strain evidence="20 21">CBS 151.66</strain>
    </source>
</reference>
<gene>
    <name evidence="20" type="ORF">BDV29DRAFT_2609</name>
</gene>
<dbReference type="InterPro" id="IPR035979">
    <property type="entry name" value="RBD_domain_sf"/>
</dbReference>
<feature type="region of interest" description="Disordered" evidence="17">
    <location>
        <begin position="1"/>
        <end position="69"/>
    </location>
</feature>
<dbReference type="PANTHER" id="PTHR14089">
    <property type="entry name" value="PRE-MRNA-SPLICING FACTOR RBM22"/>
    <property type="match status" value="1"/>
</dbReference>
<dbReference type="Pfam" id="PF00076">
    <property type="entry name" value="RRM_1"/>
    <property type="match status" value="1"/>
</dbReference>
<evidence type="ECO:0000256" key="12">
    <source>
        <dbReference type="ARBA" id="ARBA00023306"/>
    </source>
</evidence>
<feature type="region of interest" description="Disordered" evidence="17">
    <location>
        <begin position="351"/>
        <end position="371"/>
    </location>
</feature>
<evidence type="ECO:0000256" key="5">
    <source>
        <dbReference type="ARBA" id="ARBA00022723"/>
    </source>
</evidence>
<evidence type="ECO:0000256" key="14">
    <source>
        <dbReference type="ARBA" id="ARBA00072313"/>
    </source>
</evidence>
<dbReference type="Proteomes" id="UP000326565">
    <property type="component" value="Unassembled WGS sequence"/>
</dbReference>
<feature type="compositionally biased region" description="Low complexity" evidence="17">
    <location>
        <begin position="35"/>
        <end position="49"/>
    </location>
</feature>
<evidence type="ECO:0000256" key="2">
    <source>
        <dbReference type="ARBA" id="ARBA00008024"/>
    </source>
</evidence>
<organism evidence="20 21">
    <name type="scientific">Aspergillus leporis</name>
    <dbReference type="NCBI Taxonomy" id="41062"/>
    <lineage>
        <taxon>Eukaryota</taxon>
        <taxon>Fungi</taxon>
        <taxon>Dikarya</taxon>
        <taxon>Ascomycota</taxon>
        <taxon>Pezizomycotina</taxon>
        <taxon>Eurotiomycetes</taxon>
        <taxon>Eurotiomycetidae</taxon>
        <taxon>Eurotiales</taxon>
        <taxon>Aspergillaceae</taxon>
        <taxon>Aspergillus</taxon>
        <taxon>Aspergillus subgen. Circumdati</taxon>
    </lineage>
</organism>
<evidence type="ECO:0000256" key="17">
    <source>
        <dbReference type="SAM" id="MobiDB-lite"/>
    </source>
</evidence>
<evidence type="ECO:0000259" key="18">
    <source>
        <dbReference type="PROSITE" id="PS50102"/>
    </source>
</evidence>
<dbReference type="SUPFAM" id="SSF54928">
    <property type="entry name" value="RNA-binding domain, RBD"/>
    <property type="match status" value="1"/>
</dbReference>
<proteinExistence type="inferred from homology"/>
<dbReference type="InterPro" id="IPR034181">
    <property type="entry name" value="Cwc2_RRM"/>
</dbReference>
<evidence type="ECO:0000313" key="20">
    <source>
        <dbReference type="EMBL" id="KAB8078410.1"/>
    </source>
</evidence>
<evidence type="ECO:0000256" key="9">
    <source>
        <dbReference type="ARBA" id="ARBA00022884"/>
    </source>
</evidence>
<dbReference type="GO" id="GO:0071006">
    <property type="term" value="C:U2-type catalytic step 1 spliceosome"/>
    <property type="evidence" value="ECO:0007669"/>
    <property type="project" value="TreeGrafter"/>
</dbReference>
<keyword evidence="7 16" id="KW-0863">Zinc-finger</keyword>
<dbReference type="InterPro" id="IPR012677">
    <property type="entry name" value="Nucleotide-bd_a/b_plait_sf"/>
</dbReference>
<keyword evidence="12" id="KW-0131">Cell cycle</keyword>
<evidence type="ECO:0000256" key="8">
    <source>
        <dbReference type="ARBA" id="ARBA00022833"/>
    </source>
</evidence>
<keyword evidence="10" id="KW-0508">mRNA splicing</keyword>